<dbReference type="InterPro" id="IPR047227">
    <property type="entry name" value="MEX3"/>
</dbReference>
<name>A0ABN7RYD3_OIKDI</name>
<protein>
    <submittedName>
        <fullName evidence="3">Oidioi.mRNA.OKI2018_I69.PAR.g12014.t1.cds</fullName>
    </submittedName>
</protein>
<keyword evidence="1" id="KW-0694">RNA-binding</keyword>
<dbReference type="EMBL" id="OU015568">
    <property type="protein sequence ID" value="CAG5088925.1"/>
    <property type="molecule type" value="Genomic_DNA"/>
</dbReference>
<accession>A0ABN7RYD3</accession>
<keyword evidence="4" id="KW-1185">Reference proteome</keyword>
<evidence type="ECO:0000256" key="1">
    <source>
        <dbReference type="PROSITE-ProRule" id="PRU00117"/>
    </source>
</evidence>
<evidence type="ECO:0000259" key="2">
    <source>
        <dbReference type="SMART" id="SM00322"/>
    </source>
</evidence>
<proteinExistence type="predicted"/>
<dbReference type="Gene3D" id="3.30.1370.10">
    <property type="entry name" value="K Homology domain, type 1"/>
    <property type="match status" value="2"/>
</dbReference>
<reference evidence="3 4" key="1">
    <citation type="submission" date="2021-04" db="EMBL/GenBank/DDBJ databases">
        <authorList>
            <person name="Bliznina A."/>
        </authorList>
    </citation>
    <scope>NUCLEOTIDE SEQUENCE [LARGE SCALE GENOMIC DNA]</scope>
</reference>
<dbReference type="Proteomes" id="UP001158576">
    <property type="component" value="Chromosome PAR"/>
</dbReference>
<organism evidence="3 4">
    <name type="scientific">Oikopleura dioica</name>
    <name type="common">Tunicate</name>
    <dbReference type="NCBI Taxonomy" id="34765"/>
    <lineage>
        <taxon>Eukaryota</taxon>
        <taxon>Metazoa</taxon>
        <taxon>Chordata</taxon>
        <taxon>Tunicata</taxon>
        <taxon>Appendicularia</taxon>
        <taxon>Copelata</taxon>
        <taxon>Oikopleuridae</taxon>
        <taxon>Oikopleura</taxon>
    </lineage>
</organism>
<feature type="domain" description="K Homology" evidence="2">
    <location>
        <begin position="147"/>
        <end position="214"/>
    </location>
</feature>
<dbReference type="SUPFAM" id="SSF54791">
    <property type="entry name" value="Eukaryotic type KH-domain (KH-domain type I)"/>
    <property type="match status" value="2"/>
</dbReference>
<gene>
    <name evidence="3" type="ORF">OKIOD_LOCUS3572</name>
</gene>
<dbReference type="InterPro" id="IPR004087">
    <property type="entry name" value="KH_dom"/>
</dbReference>
<dbReference type="InterPro" id="IPR004088">
    <property type="entry name" value="KH_dom_type_1"/>
</dbReference>
<dbReference type="PANTHER" id="PTHR23285">
    <property type="entry name" value="RING FINGER AND KH DOMAIN CONTAINING PROTEIN 1"/>
    <property type="match status" value="1"/>
</dbReference>
<dbReference type="Pfam" id="PF00013">
    <property type="entry name" value="KH_1"/>
    <property type="match status" value="2"/>
</dbReference>
<feature type="domain" description="K Homology" evidence="2">
    <location>
        <begin position="58"/>
        <end position="126"/>
    </location>
</feature>
<dbReference type="PANTHER" id="PTHR23285:SF7">
    <property type="entry name" value="LD09246P1"/>
    <property type="match status" value="1"/>
</dbReference>
<sequence>MMAEIFENYQGEEKDSEKAPKSDPQKMMRLALEMYSLGLVGGSQANDIALLEPPKETQSVTETVRVPSADYIAEIIGKGGMKIKYLRQKTKTYIKTPSRFEKPEFVITGRKEDVAKAATEIREAVEHFNAVRAARYSQRFNPEPSEDAITIKVRVPYKVVGLVVGVGGTTIKKIQQQTRTHIATPSRTGEPIFLVTGLPENVELAKQEIEEYIDAKTENSKIDRDLDFAANGVEIGDDGKTENSVFGDSSSTAQERAFKALQQLSSLSISMREKVHEYLENLNRSSIGKTHFDLYKNSLNPILNTPIVVPEEKQIVVNLNVPFL</sequence>
<evidence type="ECO:0000313" key="3">
    <source>
        <dbReference type="EMBL" id="CAG5088925.1"/>
    </source>
</evidence>
<dbReference type="PROSITE" id="PS50084">
    <property type="entry name" value="KH_TYPE_1"/>
    <property type="match status" value="2"/>
</dbReference>
<dbReference type="SMART" id="SM00322">
    <property type="entry name" value="KH"/>
    <property type="match status" value="2"/>
</dbReference>
<evidence type="ECO:0000313" key="4">
    <source>
        <dbReference type="Proteomes" id="UP001158576"/>
    </source>
</evidence>
<dbReference type="InterPro" id="IPR036612">
    <property type="entry name" value="KH_dom_type_1_sf"/>
</dbReference>